<comment type="similarity">
    <text evidence="3">Belongs to the SINA (Seven in absentia) family.</text>
</comment>
<evidence type="ECO:0000256" key="5">
    <source>
        <dbReference type="ARBA" id="ARBA00022679"/>
    </source>
</evidence>
<dbReference type="InterPro" id="IPR013010">
    <property type="entry name" value="Znf_SIAH"/>
</dbReference>
<keyword evidence="9" id="KW-0862">Zinc</keyword>
<dbReference type="EnsemblPlants" id="EMT24720">
    <property type="protein sequence ID" value="EMT24720"/>
    <property type="gene ID" value="F775_24020"/>
</dbReference>
<dbReference type="GO" id="GO:0005737">
    <property type="term" value="C:cytoplasm"/>
    <property type="evidence" value="ECO:0007669"/>
    <property type="project" value="TreeGrafter"/>
</dbReference>
<dbReference type="Pfam" id="PF21361">
    <property type="entry name" value="Sina_ZnF"/>
    <property type="match status" value="1"/>
</dbReference>
<dbReference type="EC" id="2.3.2.27" evidence="4"/>
<evidence type="ECO:0000256" key="8">
    <source>
        <dbReference type="ARBA" id="ARBA00022786"/>
    </source>
</evidence>
<evidence type="ECO:0000256" key="3">
    <source>
        <dbReference type="ARBA" id="ARBA00009119"/>
    </source>
</evidence>
<dbReference type="UniPathway" id="UPA00143"/>
<dbReference type="PANTHER" id="PTHR10315">
    <property type="entry name" value="E3 UBIQUITIN PROTEIN LIGASE SIAH"/>
    <property type="match status" value="1"/>
</dbReference>
<dbReference type="GO" id="GO:0061630">
    <property type="term" value="F:ubiquitin protein ligase activity"/>
    <property type="evidence" value="ECO:0007669"/>
    <property type="project" value="UniProtKB-EC"/>
</dbReference>
<keyword evidence="8" id="KW-0833">Ubl conjugation pathway</keyword>
<evidence type="ECO:0000256" key="7">
    <source>
        <dbReference type="ARBA" id="ARBA00022771"/>
    </source>
</evidence>
<feature type="region of interest" description="Disordered" evidence="10">
    <location>
        <begin position="99"/>
        <end position="126"/>
    </location>
</feature>
<accession>M8BIA3</accession>
<feature type="compositionally biased region" description="Basic and acidic residues" evidence="10">
    <location>
        <begin position="101"/>
        <end position="110"/>
    </location>
</feature>
<dbReference type="Pfam" id="PF21362">
    <property type="entry name" value="Sina_RING"/>
    <property type="match status" value="1"/>
</dbReference>
<dbReference type="CDD" id="cd16571">
    <property type="entry name" value="RING-HC_SIAHs"/>
    <property type="match status" value="1"/>
</dbReference>
<dbReference type="InterPro" id="IPR049548">
    <property type="entry name" value="Sina-like_RING"/>
</dbReference>
<sequence>MVVVTIVTIIEVDLNMIKGEGILDIVVVPLGTCSKKVSSEKICSSKVHTVQHQDDAELPNVARPKQLGSIIAQDDDTYVDPANQKAVEEQEISSIKRFPKRPTEATEKRFRSPFGKTTENSTGAGFGRTEREIDRRSIHPSIHPPWPRWYRENAGCHGLIQDYLGFLTGLFVTLRFAVSNLQKAGAERDAAAESCAQKKARIEYEAKAAASKITVNLDHKLLECSACCSPLAPPLFQCTNGHIACSECRTNAEYSCSLCAEPANTRCDIMERVLGGMTAPCSFREFGCSATIPFTKKLTHEESCLHAPCHCPIPYCRLYANRGQCLREHIETKHCLVPYGDATFGSLSPVRVCDSEPARLVFLDARAVFLLVVERSGPSGRAVSVVQLVSEPVKEEEEEKDFKYKIQVHTRAGVLSLSGETQSVGRLMRPYQAAASLFVSDFVWSPQDSPVYLEFK</sequence>
<dbReference type="InterPro" id="IPR052088">
    <property type="entry name" value="E3_ubiquitin-ligase_SINA"/>
</dbReference>
<organism evidence="12">
    <name type="scientific">Aegilops tauschii</name>
    <name type="common">Tausch's goatgrass</name>
    <name type="synonym">Aegilops squarrosa</name>
    <dbReference type="NCBI Taxonomy" id="37682"/>
    <lineage>
        <taxon>Eukaryota</taxon>
        <taxon>Viridiplantae</taxon>
        <taxon>Streptophyta</taxon>
        <taxon>Embryophyta</taxon>
        <taxon>Tracheophyta</taxon>
        <taxon>Spermatophyta</taxon>
        <taxon>Magnoliopsida</taxon>
        <taxon>Liliopsida</taxon>
        <taxon>Poales</taxon>
        <taxon>Poaceae</taxon>
        <taxon>BOP clade</taxon>
        <taxon>Pooideae</taxon>
        <taxon>Triticodae</taxon>
        <taxon>Triticeae</taxon>
        <taxon>Triticinae</taxon>
        <taxon>Aegilops</taxon>
    </lineage>
</organism>
<evidence type="ECO:0000256" key="2">
    <source>
        <dbReference type="ARBA" id="ARBA00004906"/>
    </source>
</evidence>
<dbReference type="PROSITE" id="PS51081">
    <property type="entry name" value="ZF_SIAH"/>
    <property type="match status" value="1"/>
</dbReference>
<evidence type="ECO:0000256" key="10">
    <source>
        <dbReference type="SAM" id="MobiDB-lite"/>
    </source>
</evidence>
<name>M8BIA3_AEGTA</name>
<keyword evidence="5" id="KW-0808">Transferase</keyword>
<keyword evidence="6" id="KW-0479">Metal-binding</keyword>
<evidence type="ECO:0000256" key="4">
    <source>
        <dbReference type="ARBA" id="ARBA00012483"/>
    </source>
</evidence>
<keyword evidence="7" id="KW-0863">Zinc-finger</keyword>
<evidence type="ECO:0000259" key="11">
    <source>
        <dbReference type="PROSITE" id="PS51081"/>
    </source>
</evidence>
<evidence type="ECO:0000313" key="12">
    <source>
        <dbReference type="EnsemblPlants" id="EMT24720"/>
    </source>
</evidence>
<dbReference type="PANTHER" id="PTHR10315:SF114">
    <property type="entry name" value="RING-TYPE E3 UBIQUITIN TRANSFERASE"/>
    <property type="match status" value="1"/>
</dbReference>
<reference evidence="12" key="1">
    <citation type="submission" date="2015-06" db="UniProtKB">
        <authorList>
            <consortium name="EnsemblPlants"/>
        </authorList>
    </citation>
    <scope>IDENTIFICATION</scope>
</reference>
<dbReference type="InterPro" id="IPR013083">
    <property type="entry name" value="Znf_RING/FYVE/PHD"/>
</dbReference>
<dbReference type="SUPFAM" id="SSF49599">
    <property type="entry name" value="TRAF domain-like"/>
    <property type="match status" value="1"/>
</dbReference>
<evidence type="ECO:0000256" key="1">
    <source>
        <dbReference type="ARBA" id="ARBA00000900"/>
    </source>
</evidence>
<dbReference type="Gene3D" id="3.30.40.10">
    <property type="entry name" value="Zinc/RING finger domain, C3HC4 (zinc finger)"/>
    <property type="match status" value="1"/>
</dbReference>
<evidence type="ECO:0000256" key="9">
    <source>
        <dbReference type="ARBA" id="ARBA00022833"/>
    </source>
</evidence>
<comment type="catalytic activity">
    <reaction evidence="1">
        <text>S-ubiquitinyl-[E2 ubiquitin-conjugating enzyme]-L-cysteine + [acceptor protein]-L-lysine = [E2 ubiquitin-conjugating enzyme]-L-cysteine + N(6)-ubiquitinyl-[acceptor protein]-L-lysine.</text>
        <dbReference type="EC" id="2.3.2.27"/>
    </reaction>
</comment>
<comment type="pathway">
    <text evidence="2">Protein modification; protein ubiquitination.</text>
</comment>
<protein>
    <recommendedName>
        <fullName evidence="4">RING-type E3 ubiquitin transferase</fullName>
        <ecNumber evidence="4">2.3.2.27</ecNumber>
    </recommendedName>
</protein>
<dbReference type="GO" id="GO:0016567">
    <property type="term" value="P:protein ubiquitination"/>
    <property type="evidence" value="ECO:0007669"/>
    <property type="project" value="UniProtKB-UniPathway"/>
</dbReference>
<evidence type="ECO:0000256" key="6">
    <source>
        <dbReference type="ARBA" id="ARBA00022723"/>
    </source>
</evidence>
<feature type="domain" description="SIAH-type" evidence="11">
    <location>
        <begin position="276"/>
        <end position="335"/>
    </location>
</feature>
<dbReference type="GO" id="GO:0008270">
    <property type="term" value="F:zinc ion binding"/>
    <property type="evidence" value="ECO:0007669"/>
    <property type="project" value="UniProtKB-KW"/>
</dbReference>
<dbReference type="AlphaFoldDB" id="M8BIA3"/>
<proteinExistence type="inferred from homology"/>